<evidence type="ECO:0000259" key="16">
    <source>
        <dbReference type="Pfam" id="PF22924"/>
    </source>
</evidence>
<dbReference type="GO" id="GO:0005777">
    <property type="term" value="C:peroxisome"/>
    <property type="evidence" value="ECO:0007669"/>
    <property type="project" value="UniProtKB-SubCell"/>
</dbReference>
<feature type="domain" description="Acyl-CoA oxidase C-terminal" evidence="14">
    <location>
        <begin position="487"/>
        <end position="669"/>
    </location>
</feature>
<dbReference type="EMBL" id="JBEDNZ010000002">
    <property type="protein sequence ID" value="KAL0851508.1"/>
    <property type="molecule type" value="Genomic_DNA"/>
</dbReference>
<dbReference type="PIRSF" id="PIRSF000168">
    <property type="entry name" value="Acyl-CoA_oxidase"/>
    <property type="match status" value="1"/>
</dbReference>
<comment type="subcellular location">
    <subcellularLocation>
        <location evidence="2">Peroxisome</location>
    </subcellularLocation>
</comment>
<feature type="binding site" evidence="13">
    <location>
        <position position="194"/>
    </location>
    <ligand>
        <name>FAD</name>
        <dbReference type="ChEBI" id="CHEBI:57692"/>
    </ligand>
</feature>
<evidence type="ECO:0000259" key="15">
    <source>
        <dbReference type="Pfam" id="PF14749"/>
    </source>
</evidence>
<organism evidence="17 18">
    <name type="scientific">Loxostege sticticalis</name>
    <name type="common">Beet webworm moth</name>
    <dbReference type="NCBI Taxonomy" id="481309"/>
    <lineage>
        <taxon>Eukaryota</taxon>
        <taxon>Metazoa</taxon>
        <taxon>Ecdysozoa</taxon>
        <taxon>Arthropoda</taxon>
        <taxon>Hexapoda</taxon>
        <taxon>Insecta</taxon>
        <taxon>Pterygota</taxon>
        <taxon>Neoptera</taxon>
        <taxon>Endopterygota</taxon>
        <taxon>Lepidoptera</taxon>
        <taxon>Glossata</taxon>
        <taxon>Ditrysia</taxon>
        <taxon>Pyraloidea</taxon>
        <taxon>Crambidae</taxon>
        <taxon>Pyraustinae</taxon>
        <taxon>Loxostege</taxon>
    </lineage>
</organism>
<reference evidence="17 18" key="1">
    <citation type="submission" date="2024-06" db="EMBL/GenBank/DDBJ databases">
        <title>A chromosome-level genome assembly of beet webworm, Loxostege sticticalis.</title>
        <authorList>
            <person name="Zhang Y."/>
        </authorList>
    </citation>
    <scope>NUCLEOTIDE SEQUENCE [LARGE SCALE GENOMIC DNA]</scope>
    <source>
        <strain evidence="17">AQ028</strain>
        <tissue evidence="17">Male pupae</tissue>
    </source>
</reference>
<evidence type="ECO:0000256" key="3">
    <source>
        <dbReference type="ARBA" id="ARBA00004846"/>
    </source>
</evidence>
<gene>
    <name evidence="17" type="ORF">ABMA28_007299</name>
</gene>
<dbReference type="InterPro" id="IPR055060">
    <property type="entry name" value="ACOX_C_alpha1"/>
</dbReference>
<keyword evidence="9" id="KW-0443">Lipid metabolism</keyword>
<dbReference type="InterPro" id="IPR012258">
    <property type="entry name" value="Acyl-CoA_oxidase"/>
</dbReference>
<dbReference type="FunFam" id="1.20.140.10:FF:000013">
    <property type="entry name" value="Acyl-coenzyme A oxidase"/>
    <property type="match status" value="1"/>
</dbReference>
<dbReference type="FunFam" id="2.40.110.10:FF:000003">
    <property type="entry name" value="Acyl-coenzyme A oxidase"/>
    <property type="match status" value="1"/>
</dbReference>
<dbReference type="SUPFAM" id="SSF47203">
    <property type="entry name" value="Acyl-CoA dehydrogenase C-terminal domain-like"/>
    <property type="match status" value="2"/>
</dbReference>
<dbReference type="SUPFAM" id="SSF56645">
    <property type="entry name" value="Acyl-CoA dehydrogenase NM domain-like"/>
    <property type="match status" value="1"/>
</dbReference>
<evidence type="ECO:0000256" key="9">
    <source>
        <dbReference type="ARBA" id="ARBA00023098"/>
    </source>
</evidence>
<dbReference type="InterPro" id="IPR029320">
    <property type="entry name" value="Acyl-CoA_ox_N"/>
</dbReference>
<dbReference type="InterPro" id="IPR002655">
    <property type="entry name" value="Acyl-CoA_oxidase_C"/>
</dbReference>
<dbReference type="Pfam" id="PF14749">
    <property type="entry name" value="Acyl-CoA_ox_N"/>
    <property type="match status" value="1"/>
</dbReference>
<dbReference type="InterPro" id="IPR046373">
    <property type="entry name" value="Acyl-CoA_Oxase/DH_mid-dom_sf"/>
</dbReference>
<feature type="domain" description="Acyl-coenzyme A oxidase N-terminal" evidence="15">
    <location>
        <begin position="22"/>
        <end position="149"/>
    </location>
</feature>
<dbReference type="Gene3D" id="2.40.110.10">
    <property type="entry name" value="Butyryl-CoA Dehydrogenase, subunit A, domain 2"/>
    <property type="match status" value="1"/>
</dbReference>
<dbReference type="Pfam" id="PF01756">
    <property type="entry name" value="ACOX"/>
    <property type="match status" value="1"/>
</dbReference>
<comment type="similarity">
    <text evidence="4 11">Belongs to the acyl-CoA oxidase family.</text>
</comment>
<evidence type="ECO:0000256" key="6">
    <source>
        <dbReference type="ARBA" id="ARBA00022827"/>
    </source>
</evidence>
<comment type="pathway">
    <text evidence="3">Lipid metabolism; peroxisomal fatty acid beta-oxidation.</text>
</comment>
<dbReference type="GO" id="GO:0016491">
    <property type="term" value="F:oxidoreductase activity"/>
    <property type="evidence" value="ECO:0007669"/>
    <property type="project" value="UniProtKB-KW"/>
</dbReference>
<evidence type="ECO:0000256" key="2">
    <source>
        <dbReference type="ARBA" id="ARBA00004275"/>
    </source>
</evidence>
<evidence type="ECO:0000256" key="4">
    <source>
        <dbReference type="ARBA" id="ARBA00006288"/>
    </source>
</evidence>
<feature type="binding site" evidence="13">
    <location>
        <position position="155"/>
    </location>
    <ligand>
        <name>FAD</name>
        <dbReference type="ChEBI" id="CHEBI:57692"/>
    </ligand>
</feature>
<dbReference type="InterPro" id="IPR036250">
    <property type="entry name" value="AcylCo_DH-like_C"/>
</dbReference>
<dbReference type="Gene3D" id="1.10.540.10">
    <property type="entry name" value="Acyl-CoA dehydrogenase/oxidase, N-terminal domain"/>
    <property type="match status" value="1"/>
</dbReference>
<dbReference type="Gene3D" id="1.20.140.10">
    <property type="entry name" value="Butyryl-CoA Dehydrogenase, subunit A, domain 3"/>
    <property type="match status" value="2"/>
</dbReference>
<dbReference type="AlphaFoldDB" id="A0ABD0TQ75"/>
<protein>
    <recommendedName>
        <fullName evidence="11">Acyl-coenzyme A oxidase</fullName>
    </recommendedName>
</protein>
<evidence type="ECO:0000256" key="11">
    <source>
        <dbReference type="PIRNR" id="PIRNR000168"/>
    </source>
</evidence>
<dbReference type="PANTHER" id="PTHR10909">
    <property type="entry name" value="ELECTRON TRANSPORT OXIDOREDUCTASE"/>
    <property type="match status" value="1"/>
</dbReference>
<evidence type="ECO:0000256" key="12">
    <source>
        <dbReference type="PIRSR" id="PIRSR000168-1"/>
    </source>
</evidence>
<keyword evidence="5 11" id="KW-0285">Flavoprotein</keyword>
<proteinExistence type="inferred from homology"/>
<evidence type="ECO:0000256" key="13">
    <source>
        <dbReference type="PIRSR" id="PIRSR000168-2"/>
    </source>
</evidence>
<keyword evidence="7" id="KW-0276">Fatty acid metabolism</keyword>
<name>A0ABD0TQ75_LOXSC</name>
<dbReference type="PANTHER" id="PTHR10909:SF250">
    <property type="entry name" value="PEROXISOMAL ACYL-COENZYME A OXIDASE 1"/>
    <property type="match status" value="1"/>
</dbReference>
<evidence type="ECO:0000256" key="5">
    <source>
        <dbReference type="ARBA" id="ARBA00022630"/>
    </source>
</evidence>
<keyword evidence="8" id="KW-0560">Oxidoreductase</keyword>
<feature type="domain" description="Acyl-CoA oxidase C-alpha1" evidence="16">
    <location>
        <begin position="292"/>
        <end position="453"/>
    </location>
</feature>
<feature type="active site" description="Proton acceptor" evidence="12">
    <location>
        <position position="438"/>
    </location>
</feature>
<sequence length="672" mass="75206">MARNKVAVNADLAKERTRCSFDIEELTNLIDGGKKKTTQRRHMQDLALNSGASKDPIPEECLSFKERYDNAVRKSCMYGEIVRDGLVNVTGIEDLGLTSPVLQRTSDAFFKEISPFLLHFGMFVPTIIGQCTPEQQAKWLPLAMDLKIIGTYAQTELGHGTFIRGLETTATYDPSTEQFILRTPKLSSYKWWAGGLGKTANHCIVLAQLYTKGVCHGPHPFIVQIRDTETHMPLPGIKVGEIGPKLGFNTADNGFLGFEDFRIPRENLMMKNAQVTKDGTYVKVARHGKLTYGTMVFVRVMLVSDMAYCLAKAVTIAVRYSAVRRQSQPKPDQPEPQVLDYLTQQHKLFICISTAHAMRLTSTWLWNTFTGVLADMRDGNTDTLPELHALSSCLKAISTSDTSALIEQCRFACGGHGYMYSSNLPALYSFATATRTYEGDYTVLLLQTARFLVKSWEQMDEGKPLTPTLAYLEQSRNGSQVSWDDSPEGIVRGFDAVAAGRIGACVKSIRKHINNGMDYEDAWQMTTVQLVGAAEAHCRAVICRVYRDETARLTADCSPGVKAVLDQLSTLYLLYWALERTGDLLRFSSLSERDIENLQAKYEALLLKIRPNAVGLVDAFDFRDEVLMSTLGSYDGRVYERLMEEALKTPLNREPVSDSFHKYIKPMMQGKL</sequence>
<accession>A0ABD0TQ75</accession>
<dbReference type="Proteomes" id="UP001549921">
    <property type="component" value="Unassembled WGS sequence"/>
</dbReference>
<comment type="cofactor">
    <cofactor evidence="1">
        <name>FAD</name>
        <dbReference type="ChEBI" id="CHEBI:57692"/>
    </cofactor>
</comment>
<evidence type="ECO:0000256" key="1">
    <source>
        <dbReference type="ARBA" id="ARBA00001974"/>
    </source>
</evidence>
<evidence type="ECO:0000256" key="10">
    <source>
        <dbReference type="ARBA" id="ARBA00023140"/>
    </source>
</evidence>
<comment type="caution">
    <text evidence="17">The sequence shown here is derived from an EMBL/GenBank/DDBJ whole genome shotgun (WGS) entry which is preliminary data.</text>
</comment>
<evidence type="ECO:0000256" key="8">
    <source>
        <dbReference type="ARBA" id="ARBA00023002"/>
    </source>
</evidence>
<keyword evidence="6 11" id="KW-0274">FAD</keyword>
<evidence type="ECO:0000313" key="17">
    <source>
        <dbReference type="EMBL" id="KAL0851508.1"/>
    </source>
</evidence>
<dbReference type="Pfam" id="PF22924">
    <property type="entry name" value="ACOX_C_alpha1"/>
    <property type="match status" value="1"/>
</dbReference>
<evidence type="ECO:0000259" key="14">
    <source>
        <dbReference type="Pfam" id="PF01756"/>
    </source>
</evidence>
<dbReference type="GO" id="GO:0006631">
    <property type="term" value="P:fatty acid metabolic process"/>
    <property type="evidence" value="ECO:0007669"/>
    <property type="project" value="UniProtKB-KW"/>
</dbReference>
<dbReference type="FunFam" id="1.20.140.10:FF:000005">
    <property type="entry name" value="Acyl-coenzyme A oxidase"/>
    <property type="match status" value="1"/>
</dbReference>
<dbReference type="InterPro" id="IPR037069">
    <property type="entry name" value="AcylCoA_DH/ox_N_sf"/>
</dbReference>
<dbReference type="InterPro" id="IPR009100">
    <property type="entry name" value="AcylCoA_DH/oxidase_NM_dom_sf"/>
</dbReference>
<evidence type="ECO:0000256" key="7">
    <source>
        <dbReference type="ARBA" id="ARBA00022832"/>
    </source>
</evidence>
<keyword evidence="10" id="KW-0576">Peroxisome</keyword>
<evidence type="ECO:0000313" key="18">
    <source>
        <dbReference type="Proteomes" id="UP001549921"/>
    </source>
</evidence>